<sequence length="79" mass="9164">MQDRPPVVWLPSLDHGAHLLAWLLRDDGEWWAHLQVIHFVPDAGFGQRGTFYGWELTAHSSLIEQRAGWDYSGVPRRRT</sequence>
<reference evidence="1" key="1">
    <citation type="journal article" date="2014" name="Int. J. Syst. Evol. Microbiol.">
        <title>Complete genome sequence of Corynebacterium casei LMG S-19264T (=DSM 44701T), isolated from a smear-ripened cheese.</title>
        <authorList>
            <consortium name="US DOE Joint Genome Institute (JGI-PGF)"/>
            <person name="Walter F."/>
            <person name="Albersmeier A."/>
            <person name="Kalinowski J."/>
            <person name="Ruckert C."/>
        </authorList>
    </citation>
    <scope>NUCLEOTIDE SEQUENCE</scope>
    <source>
        <strain evidence="1">JCM 13064</strain>
    </source>
</reference>
<proteinExistence type="predicted"/>
<comment type="caution">
    <text evidence="1">The sequence shown here is derived from an EMBL/GenBank/DDBJ whole genome shotgun (WGS) entry which is preliminary data.</text>
</comment>
<dbReference type="EMBL" id="BMNT01000001">
    <property type="protein sequence ID" value="GGK61476.1"/>
    <property type="molecule type" value="Genomic_DNA"/>
</dbReference>
<gene>
    <name evidence="1" type="ORF">GCM10007964_00730</name>
</gene>
<protein>
    <submittedName>
        <fullName evidence="1">Uncharacterized protein</fullName>
    </submittedName>
</protein>
<evidence type="ECO:0000313" key="1">
    <source>
        <dbReference type="EMBL" id="GGK61476.1"/>
    </source>
</evidence>
<accession>A0A917VC14</accession>
<evidence type="ECO:0000313" key="2">
    <source>
        <dbReference type="Proteomes" id="UP000645217"/>
    </source>
</evidence>
<organism evidence="1 2">
    <name type="scientific">Sphaerisporangium melleum</name>
    <dbReference type="NCBI Taxonomy" id="321316"/>
    <lineage>
        <taxon>Bacteria</taxon>
        <taxon>Bacillati</taxon>
        <taxon>Actinomycetota</taxon>
        <taxon>Actinomycetes</taxon>
        <taxon>Streptosporangiales</taxon>
        <taxon>Streptosporangiaceae</taxon>
        <taxon>Sphaerisporangium</taxon>
    </lineage>
</organism>
<reference evidence="1" key="2">
    <citation type="submission" date="2020-09" db="EMBL/GenBank/DDBJ databases">
        <authorList>
            <person name="Sun Q."/>
            <person name="Ohkuma M."/>
        </authorList>
    </citation>
    <scope>NUCLEOTIDE SEQUENCE</scope>
    <source>
        <strain evidence="1">JCM 13064</strain>
    </source>
</reference>
<dbReference type="AlphaFoldDB" id="A0A917VC14"/>
<dbReference type="Proteomes" id="UP000645217">
    <property type="component" value="Unassembled WGS sequence"/>
</dbReference>
<dbReference type="RefSeq" id="WP_189160882.1">
    <property type="nucleotide sequence ID" value="NZ_BMNT01000001.1"/>
</dbReference>
<keyword evidence="2" id="KW-1185">Reference proteome</keyword>
<name>A0A917VC14_9ACTN</name>